<protein>
    <submittedName>
        <fullName evidence="2">Uncharacterized protein</fullName>
    </submittedName>
</protein>
<proteinExistence type="predicted"/>
<accession>A0A365QS23</accession>
<evidence type="ECO:0000313" key="2">
    <source>
        <dbReference type="EMBL" id="RBB36579.1"/>
    </source>
</evidence>
<reference evidence="2 3" key="1">
    <citation type="submission" date="2018-06" db="EMBL/GenBank/DDBJ databases">
        <title>Draft genome sequence of Burkholderia reimsis strain BE51 isolated from a French agricultural soil.</title>
        <authorList>
            <person name="Esmaeel Q."/>
        </authorList>
    </citation>
    <scope>NUCLEOTIDE SEQUENCE [LARGE SCALE GENOMIC DNA]</scope>
    <source>
        <strain evidence="2 3">BE51</strain>
    </source>
</reference>
<sequence length="60" mass="6613">MQASPDIESHEDSPESKSPAKRQRFAGLGQNRNRTGFRQSPVNRPGQYMDATPVKRTGAA</sequence>
<organism evidence="2 3">
    <name type="scientific">Burkholderia reimsis</name>
    <dbReference type="NCBI Taxonomy" id="2234132"/>
    <lineage>
        <taxon>Bacteria</taxon>
        <taxon>Pseudomonadati</taxon>
        <taxon>Pseudomonadota</taxon>
        <taxon>Betaproteobacteria</taxon>
        <taxon>Burkholderiales</taxon>
        <taxon>Burkholderiaceae</taxon>
        <taxon>Burkholderia</taxon>
    </lineage>
</organism>
<gene>
    <name evidence="2" type="ORF">DPV79_24975</name>
</gene>
<evidence type="ECO:0000313" key="3">
    <source>
        <dbReference type="Proteomes" id="UP000252458"/>
    </source>
</evidence>
<dbReference type="EMBL" id="QMFZ01000023">
    <property type="protein sequence ID" value="RBB36579.1"/>
    <property type="molecule type" value="Genomic_DNA"/>
</dbReference>
<evidence type="ECO:0000256" key="1">
    <source>
        <dbReference type="SAM" id="MobiDB-lite"/>
    </source>
</evidence>
<keyword evidence="3" id="KW-1185">Reference proteome</keyword>
<comment type="caution">
    <text evidence="2">The sequence shown here is derived from an EMBL/GenBank/DDBJ whole genome shotgun (WGS) entry which is preliminary data.</text>
</comment>
<feature type="compositionally biased region" description="Polar residues" evidence="1">
    <location>
        <begin position="30"/>
        <end position="42"/>
    </location>
</feature>
<dbReference type="Proteomes" id="UP000252458">
    <property type="component" value="Unassembled WGS sequence"/>
</dbReference>
<name>A0A365QS23_9BURK</name>
<feature type="region of interest" description="Disordered" evidence="1">
    <location>
        <begin position="1"/>
        <end position="60"/>
    </location>
</feature>
<dbReference type="AlphaFoldDB" id="A0A365QS23"/>